<dbReference type="Pfam" id="PF13560">
    <property type="entry name" value="HTH_31"/>
    <property type="match status" value="1"/>
</dbReference>
<dbReference type="Gene3D" id="1.10.260.40">
    <property type="entry name" value="lambda repressor-like DNA-binding domains"/>
    <property type="match status" value="1"/>
</dbReference>
<evidence type="ECO:0000259" key="1">
    <source>
        <dbReference type="PROSITE" id="PS50943"/>
    </source>
</evidence>
<dbReference type="SMART" id="SM00530">
    <property type="entry name" value="HTH_XRE"/>
    <property type="match status" value="1"/>
</dbReference>
<dbReference type="InterPro" id="IPR043917">
    <property type="entry name" value="DUF5753"/>
</dbReference>
<name>A0ABW2TBW5_9ACTN</name>
<dbReference type="Proteomes" id="UP001596514">
    <property type="component" value="Unassembled WGS sequence"/>
</dbReference>
<reference evidence="3" key="1">
    <citation type="journal article" date="2019" name="Int. J. Syst. Evol. Microbiol.">
        <title>The Global Catalogue of Microorganisms (GCM) 10K type strain sequencing project: providing services to taxonomists for standard genome sequencing and annotation.</title>
        <authorList>
            <consortium name="The Broad Institute Genomics Platform"/>
            <consortium name="The Broad Institute Genome Sequencing Center for Infectious Disease"/>
            <person name="Wu L."/>
            <person name="Ma J."/>
        </authorList>
    </citation>
    <scope>NUCLEOTIDE SEQUENCE [LARGE SCALE GENOMIC DNA]</scope>
    <source>
        <strain evidence="3">JCM 10083</strain>
    </source>
</reference>
<feature type="domain" description="HTH cro/C1-type" evidence="1">
    <location>
        <begin position="23"/>
        <end position="76"/>
    </location>
</feature>
<dbReference type="InterPro" id="IPR001387">
    <property type="entry name" value="Cro/C1-type_HTH"/>
</dbReference>
<comment type="caution">
    <text evidence="2">The sequence shown here is derived from an EMBL/GenBank/DDBJ whole genome shotgun (WGS) entry which is preliminary data.</text>
</comment>
<evidence type="ECO:0000313" key="2">
    <source>
        <dbReference type="EMBL" id="MFC7605737.1"/>
    </source>
</evidence>
<keyword evidence="3" id="KW-1185">Reference proteome</keyword>
<organism evidence="2 3">
    <name type="scientific">Streptosporangium amethystogenes subsp. fukuiense</name>
    <dbReference type="NCBI Taxonomy" id="698418"/>
    <lineage>
        <taxon>Bacteria</taxon>
        <taxon>Bacillati</taxon>
        <taxon>Actinomycetota</taxon>
        <taxon>Actinomycetes</taxon>
        <taxon>Streptosporangiales</taxon>
        <taxon>Streptosporangiaceae</taxon>
        <taxon>Streptosporangium</taxon>
    </lineage>
</organism>
<protein>
    <submittedName>
        <fullName evidence="2">Helix-turn-helix domain-containing protein</fullName>
    </submittedName>
</protein>
<sequence length="288" mass="31879">MEDWIMVAGSGPTVRQRRLASELRRLRELKGFTGEQAARRVGWQSSKISRIEHCTSRVKAADLITLLDAYGVAGEARQSLITLQASVREHGWWDVYDDLPSGYAGYIGLESDAAVIRCYSMQLVHGLLQTEDYARAVIGATMMSQEPAEKIDRRIEVRMTRQATLSKPEPLNIHSIIDEAALRRIMGDPGVMSRQCAHLLAQAQQPHVTIQVLSHDAGAHPAVVGPFAILDFPGIHPDIVYIETLASSIYIEADAEVYRYNLVFDQLCAMALNPDDSLVFLHAIAATT</sequence>
<dbReference type="Pfam" id="PF19054">
    <property type="entry name" value="DUF5753"/>
    <property type="match status" value="1"/>
</dbReference>
<dbReference type="PROSITE" id="PS50943">
    <property type="entry name" value="HTH_CROC1"/>
    <property type="match status" value="1"/>
</dbReference>
<dbReference type="RefSeq" id="WP_343964729.1">
    <property type="nucleotide sequence ID" value="NZ_BAAAGK010000024.1"/>
</dbReference>
<gene>
    <name evidence="2" type="ORF">ACFQVD_37110</name>
</gene>
<dbReference type="EMBL" id="JBHTEE010000001">
    <property type="protein sequence ID" value="MFC7605737.1"/>
    <property type="molecule type" value="Genomic_DNA"/>
</dbReference>
<proteinExistence type="predicted"/>
<dbReference type="InterPro" id="IPR010982">
    <property type="entry name" value="Lambda_DNA-bd_dom_sf"/>
</dbReference>
<dbReference type="SUPFAM" id="SSF47413">
    <property type="entry name" value="lambda repressor-like DNA-binding domains"/>
    <property type="match status" value="1"/>
</dbReference>
<evidence type="ECO:0000313" key="3">
    <source>
        <dbReference type="Proteomes" id="UP001596514"/>
    </source>
</evidence>
<dbReference type="CDD" id="cd00093">
    <property type="entry name" value="HTH_XRE"/>
    <property type="match status" value="1"/>
</dbReference>
<accession>A0ABW2TBW5</accession>